<feature type="compositionally biased region" description="Basic and acidic residues" evidence="1">
    <location>
        <begin position="260"/>
        <end position="274"/>
    </location>
</feature>
<reference evidence="3" key="1">
    <citation type="journal article" date="2017" name="Genome Biol.">
        <title>Comparative genomics reveals high biological diversity and specific adaptations in the industrially and medically important fungal genus Aspergillus.</title>
        <authorList>
            <person name="de Vries R.P."/>
            <person name="Riley R."/>
            <person name="Wiebenga A."/>
            <person name="Aguilar-Osorio G."/>
            <person name="Amillis S."/>
            <person name="Uchima C.A."/>
            <person name="Anderluh G."/>
            <person name="Asadollahi M."/>
            <person name="Askin M."/>
            <person name="Barry K."/>
            <person name="Battaglia E."/>
            <person name="Bayram O."/>
            <person name="Benocci T."/>
            <person name="Braus-Stromeyer S.A."/>
            <person name="Caldana C."/>
            <person name="Canovas D."/>
            <person name="Cerqueira G.C."/>
            <person name="Chen F."/>
            <person name="Chen W."/>
            <person name="Choi C."/>
            <person name="Clum A."/>
            <person name="Dos Santos R.A."/>
            <person name="Damasio A.R."/>
            <person name="Diallinas G."/>
            <person name="Emri T."/>
            <person name="Fekete E."/>
            <person name="Flipphi M."/>
            <person name="Freyberg S."/>
            <person name="Gallo A."/>
            <person name="Gournas C."/>
            <person name="Habgood R."/>
            <person name="Hainaut M."/>
            <person name="Harispe M.L."/>
            <person name="Henrissat B."/>
            <person name="Hilden K.S."/>
            <person name="Hope R."/>
            <person name="Hossain A."/>
            <person name="Karabika E."/>
            <person name="Karaffa L."/>
            <person name="Karanyi Z."/>
            <person name="Krasevec N."/>
            <person name="Kuo A."/>
            <person name="Kusch H."/>
            <person name="LaButti K."/>
            <person name="Lagendijk E.L."/>
            <person name="Lapidus A."/>
            <person name="Levasseur A."/>
            <person name="Lindquist E."/>
            <person name="Lipzen A."/>
            <person name="Logrieco A.F."/>
            <person name="MacCabe A."/>
            <person name="Maekelae M.R."/>
            <person name="Malavazi I."/>
            <person name="Melin P."/>
            <person name="Meyer V."/>
            <person name="Mielnichuk N."/>
            <person name="Miskei M."/>
            <person name="Molnar A.P."/>
            <person name="Mule G."/>
            <person name="Ngan C.Y."/>
            <person name="Orejas M."/>
            <person name="Orosz E."/>
            <person name="Ouedraogo J.P."/>
            <person name="Overkamp K.M."/>
            <person name="Park H.-S."/>
            <person name="Perrone G."/>
            <person name="Piumi F."/>
            <person name="Punt P.J."/>
            <person name="Ram A.F."/>
            <person name="Ramon A."/>
            <person name="Rauscher S."/>
            <person name="Record E."/>
            <person name="Riano-Pachon D.M."/>
            <person name="Robert V."/>
            <person name="Roehrig J."/>
            <person name="Ruller R."/>
            <person name="Salamov A."/>
            <person name="Salih N.S."/>
            <person name="Samson R.A."/>
            <person name="Sandor E."/>
            <person name="Sanguinetti M."/>
            <person name="Schuetze T."/>
            <person name="Sepcic K."/>
            <person name="Shelest E."/>
            <person name="Sherlock G."/>
            <person name="Sophianopoulou V."/>
            <person name="Squina F.M."/>
            <person name="Sun H."/>
            <person name="Susca A."/>
            <person name="Todd R.B."/>
            <person name="Tsang A."/>
            <person name="Unkles S.E."/>
            <person name="van de Wiele N."/>
            <person name="van Rossen-Uffink D."/>
            <person name="Oliveira J.V."/>
            <person name="Vesth T.C."/>
            <person name="Visser J."/>
            <person name="Yu J.-H."/>
            <person name="Zhou M."/>
            <person name="Andersen M.R."/>
            <person name="Archer D.B."/>
            <person name="Baker S.E."/>
            <person name="Benoit I."/>
            <person name="Brakhage A.A."/>
            <person name="Braus G.H."/>
            <person name="Fischer R."/>
            <person name="Frisvad J.C."/>
            <person name="Goldman G.H."/>
            <person name="Houbraken J."/>
            <person name="Oakley B."/>
            <person name="Pocsi I."/>
            <person name="Scazzocchio C."/>
            <person name="Seiboth B."/>
            <person name="vanKuyk P.A."/>
            <person name="Wortman J."/>
            <person name="Dyer P.S."/>
            <person name="Grigoriev I.V."/>
        </authorList>
    </citation>
    <scope>NUCLEOTIDE SEQUENCE [LARGE SCALE GENOMIC DNA]</scope>
    <source>
        <strain evidence="3">CBS 506.65</strain>
    </source>
</reference>
<keyword evidence="3" id="KW-1185">Reference proteome</keyword>
<dbReference type="EMBL" id="KV878336">
    <property type="protein sequence ID" value="OJJ51241.1"/>
    <property type="molecule type" value="Genomic_DNA"/>
</dbReference>
<feature type="compositionally biased region" description="Polar residues" evidence="1">
    <location>
        <begin position="236"/>
        <end position="249"/>
    </location>
</feature>
<gene>
    <name evidence="2" type="ORF">ASPZODRAFT_12080</name>
</gene>
<accession>A0A1L9SVW0</accession>
<protein>
    <submittedName>
        <fullName evidence="2">Uncharacterized protein</fullName>
    </submittedName>
</protein>
<evidence type="ECO:0000313" key="2">
    <source>
        <dbReference type="EMBL" id="OJJ51241.1"/>
    </source>
</evidence>
<name>A0A1L9SVW0_9EURO</name>
<evidence type="ECO:0000313" key="3">
    <source>
        <dbReference type="Proteomes" id="UP000184188"/>
    </source>
</evidence>
<proteinExistence type="predicted"/>
<feature type="region of interest" description="Disordered" evidence="1">
    <location>
        <begin position="1"/>
        <end position="26"/>
    </location>
</feature>
<organism evidence="2 3">
    <name type="scientific">Penicilliopsis zonata CBS 506.65</name>
    <dbReference type="NCBI Taxonomy" id="1073090"/>
    <lineage>
        <taxon>Eukaryota</taxon>
        <taxon>Fungi</taxon>
        <taxon>Dikarya</taxon>
        <taxon>Ascomycota</taxon>
        <taxon>Pezizomycotina</taxon>
        <taxon>Eurotiomycetes</taxon>
        <taxon>Eurotiomycetidae</taxon>
        <taxon>Eurotiales</taxon>
        <taxon>Aspergillaceae</taxon>
        <taxon>Penicilliopsis</taxon>
    </lineage>
</organism>
<evidence type="ECO:0000256" key="1">
    <source>
        <dbReference type="SAM" id="MobiDB-lite"/>
    </source>
</evidence>
<feature type="region of interest" description="Disordered" evidence="1">
    <location>
        <begin position="162"/>
        <end position="181"/>
    </location>
</feature>
<feature type="compositionally biased region" description="Basic and acidic residues" evidence="1">
    <location>
        <begin position="191"/>
        <end position="212"/>
    </location>
</feature>
<dbReference type="OrthoDB" id="4509809at2759"/>
<dbReference type="AlphaFoldDB" id="A0A1L9SVW0"/>
<feature type="compositionally biased region" description="Low complexity" evidence="1">
    <location>
        <begin position="217"/>
        <end position="226"/>
    </location>
</feature>
<dbReference type="Proteomes" id="UP000184188">
    <property type="component" value="Unassembled WGS sequence"/>
</dbReference>
<feature type="compositionally biased region" description="Basic and acidic residues" evidence="1">
    <location>
        <begin position="135"/>
        <end position="145"/>
    </location>
</feature>
<sequence>MSSSYPDAPKNPTVEDVDEQPGTDNNEAIPSWLEICSRHEYVLNSHLEMLLSVKGRVGADGDVFRAVSSMAERTQKLMTQYKVLKKHLSNKNATGKSSNPFAMPDGQNRTENSTSSSTASSSKHGKKRAWEEEEATKTECQHVESEYIQSQSPQKRMRTGLVIPGNSEDLSSATPVSWDTEDISEEVQRRLKIKEERRKQRNSKSEKRKRESLTSNGSVASSVGPSKPKKKKARTEVSQLTGSSRDNTNPEPPKGKAKRHSTEKASDAEHDHPGQMKKQRKEQLSTTS</sequence>
<feature type="compositionally biased region" description="Low complexity" evidence="1">
    <location>
        <begin position="113"/>
        <end position="122"/>
    </location>
</feature>
<dbReference type="GeneID" id="34607732"/>
<dbReference type="VEuPathDB" id="FungiDB:ASPZODRAFT_12080"/>
<feature type="region of interest" description="Disordered" evidence="1">
    <location>
        <begin position="89"/>
        <end position="157"/>
    </location>
</feature>
<feature type="compositionally biased region" description="Polar residues" evidence="1">
    <location>
        <begin position="168"/>
        <end position="177"/>
    </location>
</feature>
<dbReference type="RefSeq" id="XP_022585751.1">
    <property type="nucleotide sequence ID" value="XM_022721267.1"/>
</dbReference>
<feature type="compositionally biased region" description="Polar residues" evidence="1">
    <location>
        <begin position="90"/>
        <end position="100"/>
    </location>
</feature>
<feature type="region of interest" description="Disordered" evidence="1">
    <location>
        <begin position="191"/>
        <end position="288"/>
    </location>
</feature>